<keyword evidence="5" id="KW-0805">Transcription regulation</keyword>
<keyword evidence="3 7" id="KW-0863">Zinc-finger</keyword>
<dbReference type="GO" id="GO:0008270">
    <property type="term" value="F:zinc ion binding"/>
    <property type="evidence" value="ECO:0007669"/>
    <property type="project" value="UniProtKB-KW"/>
</dbReference>
<keyword evidence="1" id="KW-0479">Metal-binding</keyword>
<feature type="domain" description="C2H2-type" evidence="8">
    <location>
        <begin position="99"/>
        <end position="119"/>
    </location>
</feature>
<dbReference type="SMART" id="SM00355">
    <property type="entry name" value="ZnF_C2H2"/>
    <property type="match status" value="3"/>
</dbReference>
<sequence length="119" mass="13350">QSPSPGPPLTVETLVPKQTVTTGRTANASHKRRKQEASFMCPIPGCGSTFTRSFNLKGHIRSHKEEKPFVCPWPGCGKGFARQHDCKRHEQLHSNFRPFSCEGCGKQFARMDALNRHCE</sequence>
<dbReference type="FunFam" id="3.30.160.60:FF:000032">
    <property type="entry name" value="Krueppel-like factor 4"/>
    <property type="match status" value="1"/>
</dbReference>
<reference evidence="9" key="1">
    <citation type="submission" date="2020-11" db="EMBL/GenBank/DDBJ databases">
        <authorList>
            <consortium name="DOE Joint Genome Institute"/>
            <person name="Ahrendt S."/>
            <person name="Riley R."/>
            <person name="Andreopoulos W."/>
            <person name="Labutti K."/>
            <person name="Pangilinan J."/>
            <person name="Ruiz-Duenas F.J."/>
            <person name="Barrasa J.M."/>
            <person name="Sanchez-Garcia M."/>
            <person name="Camarero S."/>
            <person name="Miyauchi S."/>
            <person name="Serrano A."/>
            <person name="Linde D."/>
            <person name="Babiker R."/>
            <person name="Drula E."/>
            <person name="Ayuso-Fernandez I."/>
            <person name="Pacheco R."/>
            <person name="Padilla G."/>
            <person name="Ferreira P."/>
            <person name="Barriuso J."/>
            <person name="Kellner H."/>
            <person name="Castanera R."/>
            <person name="Alfaro M."/>
            <person name="Ramirez L."/>
            <person name="Pisabarro A.G."/>
            <person name="Kuo A."/>
            <person name="Tritt A."/>
            <person name="Lipzen A."/>
            <person name="He G."/>
            <person name="Yan M."/>
            <person name="Ng V."/>
            <person name="Cullen D."/>
            <person name="Martin F."/>
            <person name="Rosso M.-N."/>
            <person name="Henrissat B."/>
            <person name="Hibbett D."/>
            <person name="Martinez A.T."/>
            <person name="Grigoriev I.V."/>
        </authorList>
    </citation>
    <scope>NUCLEOTIDE SEQUENCE</scope>
    <source>
        <strain evidence="9">MF-IS2</strain>
    </source>
</reference>
<keyword evidence="2" id="KW-0677">Repeat</keyword>
<evidence type="ECO:0000313" key="9">
    <source>
        <dbReference type="EMBL" id="KAF9447397.1"/>
    </source>
</evidence>
<dbReference type="PROSITE" id="PS00028">
    <property type="entry name" value="ZINC_FINGER_C2H2_1"/>
    <property type="match status" value="2"/>
</dbReference>
<accession>A0A9P6C166</accession>
<dbReference type="PANTHER" id="PTHR23235">
    <property type="entry name" value="KRUEPPEL-LIKE TRANSCRIPTION FACTOR"/>
    <property type="match status" value="1"/>
</dbReference>
<dbReference type="PANTHER" id="PTHR23235:SF120">
    <property type="entry name" value="KRUPPEL-LIKE FACTOR 15"/>
    <property type="match status" value="1"/>
</dbReference>
<feature type="non-terminal residue" evidence="9">
    <location>
        <position position="1"/>
    </location>
</feature>
<dbReference type="InterPro" id="IPR036236">
    <property type="entry name" value="Znf_C2H2_sf"/>
</dbReference>
<evidence type="ECO:0000256" key="7">
    <source>
        <dbReference type="PROSITE-ProRule" id="PRU00042"/>
    </source>
</evidence>
<feature type="domain" description="C2H2-type" evidence="8">
    <location>
        <begin position="69"/>
        <end position="98"/>
    </location>
</feature>
<proteinExistence type="predicted"/>
<evidence type="ECO:0000259" key="8">
    <source>
        <dbReference type="PROSITE" id="PS50157"/>
    </source>
</evidence>
<feature type="domain" description="C2H2-type" evidence="8">
    <location>
        <begin position="39"/>
        <end position="68"/>
    </location>
</feature>
<feature type="non-terminal residue" evidence="9">
    <location>
        <position position="119"/>
    </location>
</feature>
<keyword evidence="4" id="KW-0862">Zinc</keyword>
<dbReference type="Gene3D" id="3.30.160.60">
    <property type="entry name" value="Classic Zinc Finger"/>
    <property type="match status" value="3"/>
</dbReference>
<dbReference type="Proteomes" id="UP000807342">
    <property type="component" value="Unassembled WGS sequence"/>
</dbReference>
<dbReference type="OrthoDB" id="4748970at2759"/>
<dbReference type="GO" id="GO:0000981">
    <property type="term" value="F:DNA-binding transcription factor activity, RNA polymerase II-specific"/>
    <property type="evidence" value="ECO:0007669"/>
    <property type="project" value="TreeGrafter"/>
</dbReference>
<keyword evidence="10" id="KW-1185">Reference proteome</keyword>
<dbReference type="GO" id="GO:0000978">
    <property type="term" value="F:RNA polymerase II cis-regulatory region sequence-specific DNA binding"/>
    <property type="evidence" value="ECO:0007669"/>
    <property type="project" value="TreeGrafter"/>
</dbReference>
<evidence type="ECO:0000256" key="3">
    <source>
        <dbReference type="ARBA" id="ARBA00022771"/>
    </source>
</evidence>
<dbReference type="EMBL" id="MU151201">
    <property type="protein sequence ID" value="KAF9447397.1"/>
    <property type="molecule type" value="Genomic_DNA"/>
</dbReference>
<keyword evidence="6" id="KW-0804">Transcription</keyword>
<dbReference type="PROSITE" id="PS50157">
    <property type="entry name" value="ZINC_FINGER_C2H2_2"/>
    <property type="match status" value="3"/>
</dbReference>
<evidence type="ECO:0000256" key="4">
    <source>
        <dbReference type="ARBA" id="ARBA00022833"/>
    </source>
</evidence>
<gene>
    <name evidence="9" type="ORF">P691DRAFT_648262</name>
</gene>
<name>A0A9P6C166_9AGAR</name>
<dbReference type="Pfam" id="PF00096">
    <property type="entry name" value="zf-C2H2"/>
    <property type="match status" value="3"/>
</dbReference>
<evidence type="ECO:0000313" key="10">
    <source>
        <dbReference type="Proteomes" id="UP000807342"/>
    </source>
</evidence>
<dbReference type="AlphaFoldDB" id="A0A9P6C166"/>
<evidence type="ECO:0000256" key="6">
    <source>
        <dbReference type="ARBA" id="ARBA00023163"/>
    </source>
</evidence>
<dbReference type="InterPro" id="IPR013087">
    <property type="entry name" value="Znf_C2H2_type"/>
</dbReference>
<dbReference type="SUPFAM" id="SSF57667">
    <property type="entry name" value="beta-beta-alpha zinc fingers"/>
    <property type="match status" value="1"/>
</dbReference>
<evidence type="ECO:0000256" key="2">
    <source>
        <dbReference type="ARBA" id="ARBA00022737"/>
    </source>
</evidence>
<comment type="caution">
    <text evidence="9">The sequence shown here is derived from an EMBL/GenBank/DDBJ whole genome shotgun (WGS) entry which is preliminary data.</text>
</comment>
<evidence type="ECO:0000256" key="1">
    <source>
        <dbReference type="ARBA" id="ARBA00022723"/>
    </source>
</evidence>
<organism evidence="9 10">
    <name type="scientific">Macrolepiota fuliginosa MF-IS2</name>
    <dbReference type="NCBI Taxonomy" id="1400762"/>
    <lineage>
        <taxon>Eukaryota</taxon>
        <taxon>Fungi</taxon>
        <taxon>Dikarya</taxon>
        <taxon>Basidiomycota</taxon>
        <taxon>Agaricomycotina</taxon>
        <taxon>Agaricomycetes</taxon>
        <taxon>Agaricomycetidae</taxon>
        <taxon>Agaricales</taxon>
        <taxon>Agaricineae</taxon>
        <taxon>Agaricaceae</taxon>
        <taxon>Macrolepiota</taxon>
    </lineage>
</organism>
<protein>
    <recommendedName>
        <fullName evidence="8">C2H2-type domain-containing protein</fullName>
    </recommendedName>
</protein>
<evidence type="ECO:0000256" key="5">
    <source>
        <dbReference type="ARBA" id="ARBA00023015"/>
    </source>
</evidence>